<keyword evidence="1" id="KW-1133">Transmembrane helix</keyword>
<feature type="transmembrane region" description="Helical" evidence="1">
    <location>
        <begin position="345"/>
        <end position="361"/>
    </location>
</feature>
<keyword evidence="1" id="KW-0812">Transmembrane</keyword>
<gene>
    <name evidence="2" type="ORF">CUN49_10690</name>
</gene>
<keyword evidence="1" id="KW-0472">Membrane</keyword>
<feature type="transmembrane region" description="Helical" evidence="1">
    <location>
        <begin position="260"/>
        <end position="280"/>
    </location>
</feature>
<accession>A0A2M8PD14</accession>
<organism evidence="2 3">
    <name type="scientific">Candidatus Thermofonsia Clade 1 bacterium</name>
    <dbReference type="NCBI Taxonomy" id="2364210"/>
    <lineage>
        <taxon>Bacteria</taxon>
        <taxon>Bacillati</taxon>
        <taxon>Chloroflexota</taxon>
        <taxon>Candidatus Thermofontia</taxon>
        <taxon>Candidatus Thermofonsia Clade 1</taxon>
    </lineage>
</organism>
<feature type="transmembrane region" description="Helical" evidence="1">
    <location>
        <begin position="94"/>
        <end position="114"/>
    </location>
</feature>
<comment type="caution">
    <text evidence="2">The sequence shown here is derived from an EMBL/GenBank/DDBJ whole genome shotgun (WGS) entry which is preliminary data.</text>
</comment>
<proteinExistence type="predicted"/>
<feature type="transmembrane region" description="Helical" evidence="1">
    <location>
        <begin position="31"/>
        <end position="50"/>
    </location>
</feature>
<feature type="transmembrane region" description="Helical" evidence="1">
    <location>
        <begin position="202"/>
        <end position="222"/>
    </location>
</feature>
<evidence type="ECO:0000313" key="2">
    <source>
        <dbReference type="EMBL" id="PJF35410.1"/>
    </source>
</evidence>
<feature type="transmembrane region" description="Helical" evidence="1">
    <location>
        <begin position="308"/>
        <end position="333"/>
    </location>
</feature>
<sequence length="378" mass="43342">MSVTSISPSFAPSEVIKPEGLWLRNRNWDTLFMTMSVFLVPLPYILYLIGTQAGLHPDVSRNAVNLLVAVLVGGPHMYATFMRTALDKQFTKRYPMLIRSSIIIPIVVVSLAFLNLTLLLTIFFFWAAIHVLHQVTYIVELYNKRGERVANHKTSLQWWSRLIDYALVLTCLFPIAALKISQGNFAIGTNDLTRAIPEFFQQTWFFVTASVVFGVALIAFLIKSYYEWRNGVLHLPKFVFIMITVPVACTMPALENLDTAFQGLNTWHSFQYLALTFYIVQLRHQKGDLKASNEYIDKLASARTPWRLYFFSAMMLGGSILLGIVVYITVGLVDPLRDLNARFDTAYYTAILCFLWIHYYHDHFLFTDFEAIEREAIA</sequence>
<feature type="transmembrane region" description="Helical" evidence="1">
    <location>
        <begin position="162"/>
        <end position="182"/>
    </location>
</feature>
<dbReference type="AlphaFoldDB" id="A0A2M8PD14"/>
<dbReference type="EMBL" id="PGTM01000159">
    <property type="protein sequence ID" value="PJF35410.1"/>
    <property type="molecule type" value="Genomic_DNA"/>
</dbReference>
<evidence type="ECO:0000256" key="1">
    <source>
        <dbReference type="SAM" id="Phobius"/>
    </source>
</evidence>
<reference evidence="2 3" key="1">
    <citation type="submission" date="2017-11" db="EMBL/GenBank/DDBJ databases">
        <title>Evolution of Phototrophy in the Chloroflexi Phylum Driven by Horizontal Gene Transfer.</title>
        <authorList>
            <person name="Ward L.M."/>
            <person name="Hemp J."/>
            <person name="Shih P.M."/>
            <person name="Mcglynn S.E."/>
            <person name="Fischer W."/>
        </authorList>
    </citation>
    <scope>NUCLEOTIDE SEQUENCE [LARGE SCALE GENOMIC DNA]</scope>
    <source>
        <strain evidence="2">JP3_13</strain>
    </source>
</reference>
<protein>
    <submittedName>
        <fullName evidence="2">Uncharacterized protein</fullName>
    </submittedName>
</protein>
<evidence type="ECO:0000313" key="3">
    <source>
        <dbReference type="Proteomes" id="UP000229681"/>
    </source>
</evidence>
<name>A0A2M8PD14_9CHLR</name>
<feature type="transmembrane region" description="Helical" evidence="1">
    <location>
        <begin position="62"/>
        <end position="82"/>
    </location>
</feature>
<dbReference type="Proteomes" id="UP000229681">
    <property type="component" value="Unassembled WGS sequence"/>
</dbReference>
<feature type="transmembrane region" description="Helical" evidence="1">
    <location>
        <begin position="234"/>
        <end position="254"/>
    </location>
</feature>